<evidence type="ECO:0000259" key="4">
    <source>
        <dbReference type="PROSITE" id="PS51123"/>
    </source>
</evidence>
<keyword evidence="3" id="KW-0732">Signal</keyword>
<dbReference type="InterPro" id="IPR006665">
    <property type="entry name" value="OmpA-like"/>
</dbReference>
<name>A0A4R6EDP8_9RHOO</name>
<feature type="chain" id="PRO_5020290818" evidence="3">
    <location>
        <begin position="23"/>
        <end position="226"/>
    </location>
</feature>
<feature type="compositionally biased region" description="Pro residues" evidence="2">
    <location>
        <begin position="92"/>
        <end position="103"/>
    </location>
</feature>
<dbReference type="Pfam" id="PF00691">
    <property type="entry name" value="OmpA"/>
    <property type="match status" value="1"/>
</dbReference>
<dbReference type="InterPro" id="IPR036737">
    <property type="entry name" value="OmpA-like_sf"/>
</dbReference>
<gene>
    <name evidence="5" type="ORF">C7389_102266</name>
</gene>
<dbReference type="PROSITE" id="PS51257">
    <property type="entry name" value="PROKAR_LIPOPROTEIN"/>
    <property type="match status" value="1"/>
</dbReference>
<dbReference type="Proteomes" id="UP000295129">
    <property type="component" value="Unassembled WGS sequence"/>
</dbReference>
<dbReference type="Gene3D" id="3.30.1330.60">
    <property type="entry name" value="OmpA-like domain"/>
    <property type="match status" value="1"/>
</dbReference>
<dbReference type="GO" id="GO:0016020">
    <property type="term" value="C:membrane"/>
    <property type="evidence" value="ECO:0007669"/>
    <property type="project" value="UniProtKB-UniRule"/>
</dbReference>
<dbReference type="PANTHER" id="PTHR30329:SF21">
    <property type="entry name" value="LIPOPROTEIN YIAD-RELATED"/>
    <property type="match status" value="1"/>
</dbReference>
<sequence>MMARVMRRAGWLAVVGCCTALAASCSLFRAQEPLDSTTGRHPTEPARLAQLDFGRDAVFAQCVPPACPTRTPKTLAAEAPRQSIDPAASPAPAEPVAPAPVQPAPATTAPSSRTVIVQFALGSAKLSRAARSQLNAAMDDLLRVRRITIIGRTDSTGPLAFNQDLALARALAVRDHLRRTHPALAATLTLRARGACCFIAPNDTLAGRAQNRRVEVVFQMNEEDQP</sequence>
<evidence type="ECO:0000256" key="3">
    <source>
        <dbReference type="SAM" id="SignalP"/>
    </source>
</evidence>
<keyword evidence="1" id="KW-0472">Membrane</keyword>
<dbReference type="PANTHER" id="PTHR30329">
    <property type="entry name" value="STATOR ELEMENT OF FLAGELLAR MOTOR COMPLEX"/>
    <property type="match status" value="1"/>
</dbReference>
<evidence type="ECO:0000313" key="6">
    <source>
        <dbReference type="Proteomes" id="UP000295129"/>
    </source>
</evidence>
<dbReference type="SUPFAM" id="SSF103088">
    <property type="entry name" value="OmpA-like"/>
    <property type="match status" value="1"/>
</dbReference>
<dbReference type="AlphaFoldDB" id="A0A4R6EDP8"/>
<feature type="domain" description="OmpA-like" evidence="4">
    <location>
        <begin position="106"/>
        <end position="222"/>
    </location>
</feature>
<reference evidence="5 6" key="1">
    <citation type="submission" date="2019-03" db="EMBL/GenBank/DDBJ databases">
        <title>Genomic Encyclopedia of Type Strains, Phase IV (KMG-IV): sequencing the most valuable type-strain genomes for metagenomic binning, comparative biology and taxonomic classification.</title>
        <authorList>
            <person name="Goeker M."/>
        </authorList>
    </citation>
    <scope>NUCLEOTIDE SEQUENCE [LARGE SCALE GENOMIC DNA]</scope>
    <source>
        <strain evidence="5 6">DSM 12121</strain>
    </source>
</reference>
<dbReference type="EMBL" id="SNVV01000002">
    <property type="protein sequence ID" value="TDN56330.1"/>
    <property type="molecule type" value="Genomic_DNA"/>
</dbReference>
<evidence type="ECO:0000313" key="5">
    <source>
        <dbReference type="EMBL" id="TDN56330.1"/>
    </source>
</evidence>
<feature type="signal peptide" evidence="3">
    <location>
        <begin position="1"/>
        <end position="22"/>
    </location>
</feature>
<dbReference type="RefSeq" id="WP_133588679.1">
    <property type="nucleotide sequence ID" value="NZ_SNVV01000002.1"/>
</dbReference>
<dbReference type="OrthoDB" id="8526422at2"/>
<evidence type="ECO:0000256" key="1">
    <source>
        <dbReference type="PROSITE-ProRule" id="PRU00473"/>
    </source>
</evidence>
<dbReference type="CDD" id="cd07185">
    <property type="entry name" value="OmpA_C-like"/>
    <property type="match status" value="1"/>
</dbReference>
<feature type="region of interest" description="Disordered" evidence="2">
    <location>
        <begin position="84"/>
        <end position="109"/>
    </location>
</feature>
<keyword evidence="6" id="KW-1185">Reference proteome</keyword>
<accession>A0A4R6EDP8</accession>
<dbReference type="InterPro" id="IPR050330">
    <property type="entry name" value="Bact_OuterMem_StrucFunc"/>
</dbReference>
<organism evidence="5 6">
    <name type="scientific">Azoarcus indigens</name>
    <dbReference type="NCBI Taxonomy" id="29545"/>
    <lineage>
        <taxon>Bacteria</taxon>
        <taxon>Pseudomonadati</taxon>
        <taxon>Pseudomonadota</taxon>
        <taxon>Betaproteobacteria</taxon>
        <taxon>Rhodocyclales</taxon>
        <taxon>Zoogloeaceae</taxon>
        <taxon>Azoarcus</taxon>
    </lineage>
</organism>
<evidence type="ECO:0000256" key="2">
    <source>
        <dbReference type="SAM" id="MobiDB-lite"/>
    </source>
</evidence>
<comment type="caution">
    <text evidence="5">The sequence shown here is derived from an EMBL/GenBank/DDBJ whole genome shotgun (WGS) entry which is preliminary data.</text>
</comment>
<proteinExistence type="predicted"/>
<protein>
    <submittedName>
        <fullName evidence="5">Outer membrane protein OmpA-like peptidoglycan-associated protein</fullName>
    </submittedName>
</protein>
<dbReference type="PROSITE" id="PS51123">
    <property type="entry name" value="OMPA_2"/>
    <property type="match status" value="1"/>
</dbReference>